<dbReference type="InterPro" id="IPR052748">
    <property type="entry name" value="ISR_Activator"/>
</dbReference>
<dbReference type="InterPro" id="IPR011990">
    <property type="entry name" value="TPR-like_helical_dom_sf"/>
</dbReference>
<dbReference type="SMART" id="SM00671">
    <property type="entry name" value="SEL1"/>
    <property type="match status" value="2"/>
</dbReference>
<dbReference type="InterPro" id="IPR006597">
    <property type="entry name" value="Sel1-like"/>
</dbReference>
<dbReference type="Pfam" id="PF08238">
    <property type="entry name" value="Sel1"/>
    <property type="match status" value="2"/>
</dbReference>
<accession>A0AAF3EAX5</accession>
<dbReference type="Gene3D" id="1.25.40.10">
    <property type="entry name" value="Tetratricopeptide repeat domain"/>
    <property type="match status" value="1"/>
</dbReference>
<dbReference type="PANTHER" id="PTHR45011">
    <property type="entry name" value="DAP3-BINDING CELL DEATH ENHANCER 1"/>
    <property type="match status" value="1"/>
</dbReference>
<dbReference type="PANTHER" id="PTHR45011:SF1">
    <property type="entry name" value="DAP3-BINDING CELL DEATH ENHANCER 1"/>
    <property type="match status" value="1"/>
</dbReference>
<evidence type="ECO:0000313" key="1">
    <source>
        <dbReference type="Proteomes" id="UP000887575"/>
    </source>
</evidence>
<dbReference type="AlphaFoldDB" id="A0AAF3EAX5"/>
<protein>
    <submittedName>
        <fullName evidence="2">Uncharacterized protein</fullName>
    </submittedName>
</protein>
<keyword evidence="1" id="KW-1185">Reference proteome</keyword>
<dbReference type="Proteomes" id="UP000887575">
    <property type="component" value="Unassembled WGS sequence"/>
</dbReference>
<proteinExistence type="predicted"/>
<dbReference type="SUPFAM" id="SSF81901">
    <property type="entry name" value="HCP-like"/>
    <property type="match status" value="1"/>
</dbReference>
<organism evidence="1 2">
    <name type="scientific">Mesorhabditis belari</name>
    <dbReference type="NCBI Taxonomy" id="2138241"/>
    <lineage>
        <taxon>Eukaryota</taxon>
        <taxon>Metazoa</taxon>
        <taxon>Ecdysozoa</taxon>
        <taxon>Nematoda</taxon>
        <taxon>Chromadorea</taxon>
        <taxon>Rhabditida</taxon>
        <taxon>Rhabditina</taxon>
        <taxon>Rhabditomorpha</taxon>
        <taxon>Rhabditoidea</taxon>
        <taxon>Rhabditidae</taxon>
        <taxon>Mesorhabditinae</taxon>
        <taxon>Mesorhabditis</taxon>
    </lineage>
</organism>
<reference evidence="2" key="1">
    <citation type="submission" date="2024-02" db="UniProtKB">
        <authorList>
            <consortium name="WormBaseParasite"/>
        </authorList>
    </citation>
    <scope>IDENTIFICATION</scope>
</reference>
<name>A0AAF3EAX5_9BILA</name>
<evidence type="ECO:0000313" key="2">
    <source>
        <dbReference type="WBParaSite" id="MBELARI_LOCUS11081"/>
    </source>
</evidence>
<sequence>MSAHRLALNHFLRSSPRIVTTPHPSTTLLDSEDELKNGQQGPLFEAALPYVQFVRNVPLSIDVSPLSPIHLLGTSQEDSSASSQTSPTFIAGVQTEAAITAFATSDDEATFTQKWELANSMGEIDFDNKKYPEAFVQFKKAAKNGCVQAMTNLAHCYMEGHGCKKSQTRAFLWWESAMKGGDVEAQYQIALCYIRGEGTQKSKNFGQKLMNKAANSGHSQASLYMALLLLRDESLQMESTFAANVTRFVRQALEDEECEERLRELSKCSEIPLAARLVLHEALRHD</sequence>
<dbReference type="WBParaSite" id="MBELARI_LOCUS11081">
    <property type="protein sequence ID" value="MBELARI_LOCUS11081"/>
    <property type="gene ID" value="MBELARI_LOCUS11081"/>
</dbReference>